<dbReference type="EMBL" id="CP036267">
    <property type="protein sequence ID" value="QDT33374.1"/>
    <property type="molecule type" value="Genomic_DNA"/>
</dbReference>
<dbReference type="AlphaFoldDB" id="A0A517QP46"/>
<dbReference type="Proteomes" id="UP000315724">
    <property type="component" value="Chromosome"/>
</dbReference>
<evidence type="ECO:0000259" key="1">
    <source>
        <dbReference type="PROSITE" id="PS50851"/>
    </source>
</evidence>
<dbReference type="SMART" id="SM00260">
    <property type="entry name" value="CheW"/>
    <property type="match status" value="1"/>
</dbReference>
<gene>
    <name evidence="2" type="ORF">Mal48_26270</name>
</gene>
<dbReference type="InterPro" id="IPR036061">
    <property type="entry name" value="CheW-like_dom_sf"/>
</dbReference>
<dbReference type="Pfam" id="PF01584">
    <property type="entry name" value="CheW"/>
    <property type="match status" value="1"/>
</dbReference>
<dbReference type="Gene3D" id="2.30.30.40">
    <property type="entry name" value="SH3 Domains"/>
    <property type="match status" value="1"/>
</dbReference>
<sequence length="184" mass="21132">MFLIVIAEQIRILRFEETEMTQKPTYCVFRRGSVWLALPAQVIREVMPRPKFVSVPRTSRFLSGLSHIRSEFVPVLNLSAILPEEPYGSDEYLMIIEERDGDWGLLVDELDTLVELEPSNSPEELEGWDSTVVGWATYNDNIIRILDSIRIYELASRELNPAFQSKEQDFEQSSALEHSNSPAL</sequence>
<dbReference type="InterPro" id="IPR039315">
    <property type="entry name" value="CheW"/>
</dbReference>
<dbReference type="GO" id="GO:0006935">
    <property type="term" value="P:chemotaxis"/>
    <property type="evidence" value="ECO:0007669"/>
    <property type="project" value="InterPro"/>
</dbReference>
<organism evidence="2 3">
    <name type="scientific">Thalassoglobus polymorphus</name>
    <dbReference type="NCBI Taxonomy" id="2527994"/>
    <lineage>
        <taxon>Bacteria</taxon>
        <taxon>Pseudomonadati</taxon>
        <taxon>Planctomycetota</taxon>
        <taxon>Planctomycetia</taxon>
        <taxon>Planctomycetales</taxon>
        <taxon>Planctomycetaceae</taxon>
        <taxon>Thalassoglobus</taxon>
    </lineage>
</organism>
<evidence type="ECO:0000313" key="2">
    <source>
        <dbReference type="EMBL" id="QDT33374.1"/>
    </source>
</evidence>
<dbReference type="GO" id="GO:0005829">
    <property type="term" value="C:cytosol"/>
    <property type="evidence" value="ECO:0007669"/>
    <property type="project" value="TreeGrafter"/>
</dbReference>
<proteinExistence type="predicted"/>
<protein>
    <submittedName>
        <fullName evidence="2">CheW-like domain protein</fullName>
    </submittedName>
</protein>
<evidence type="ECO:0000313" key="3">
    <source>
        <dbReference type="Proteomes" id="UP000315724"/>
    </source>
</evidence>
<dbReference type="PROSITE" id="PS50851">
    <property type="entry name" value="CHEW"/>
    <property type="match status" value="1"/>
</dbReference>
<dbReference type="PANTHER" id="PTHR22617:SF23">
    <property type="entry name" value="CHEMOTAXIS PROTEIN CHEW"/>
    <property type="match status" value="1"/>
</dbReference>
<dbReference type="InterPro" id="IPR002545">
    <property type="entry name" value="CheW-lke_dom"/>
</dbReference>
<keyword evidence="3" id="KW-1185">Reference proteome</keyword>
<accession>A0A517QP46</accession>
<dbReference type="KEGG" id="tpol:Mal48_26270"/>
<dbReference type="Gene3D" id="2.40.50.180">
    <property type="entry name" value="CheA-289, Domain 4"/>
    <property type="match status" value="1"/>
</dbReference>
<dbReference type="GO" id="GO:0007165">
    <property type="term" value="P:signal transduction"/>
    <property type="evidence" value="ECO:0007669"/>
    <property type="project" value="InterPro"/>
</dbReference>
<dbReference type="SUPFAM" id="SSF50341">
    <property type="entry name" value="CheW-like"/>
    <property type="match status" value="1"/>
</dbReference>
<name>A0A517QP46_9PLAN</name>
<dbReference type="PANTHER" id="PTHR22617">
    <property type="entry name" value="CHEMOTAXIS SENSOR HISTIDINE KINASE-RELATED"/>
    <property type="match status" value="1"/>
</dbReference>
<feature type="domain" description="CheW-like" evidence="1">
    <location>
        <begin position="23"/>
        <end position="157"/>
    </location>
</feature>
<reference evidence="2 3" key="1">
    <citation type="submission" date="2019-02" db="EMBL/GenBank/DDBJ databases">
        <title>Deep-cultivation of Planctomycetes and their phenomic and genomic characterization uncovers novel biology.</title>
        <authorList>
            <person name="Wiegand S."/>
            <person name="Jogler M."/>
            <person name="Boedeker C."/>
            <person name="Pinto D."/>
            <person name="Vollmers J."/>
            <person name="Rivas-Marin E."/>
            <person name="Kohn T."/>
            <person name="Peeters S.H."/>
            <person name="Heuer A."/>
            <person name="Rast P."/>
            <person name="Oberbeckmann S."/>
            <person name="Bunk B."/>
            <person name="Jeske O."/>
            <person name="Meyerdierks A."/>
            <person name="Storesund J.E."/>
            <person name="Kallscheuer N."/>
            <person name="Luecker S."/>
            <person name="Lage O.M."/>
            <person name="Pohl T."/>
            <person name="Merkel B.J."/>
            <person name="Hornburger P."/>
            <person name="Mueller R.-W."/>
            <person name="Bruemmer F."/>
            <person name="Labrenz M."/>
            <person name="Spormann A.M."/>
            <person name="Op den Camp H."/>
            <person name="Overmann J."/>
            <person name="Amann R."/>
            <person name="Jetten M.S.M."/>
            <person name="Mascher T."/>
            <person name="Medema M.H."/>
            <person name="Devos D.P."/>
            <person name="Kaster A.-K."/>
            <person name="Ovreas L."/>
            <person name="Rohde M."/>
            <person name="Galperin M.Y."/>
            <person name="Jogler C."/>
        </authorList>
    </citation>
    <scope>NUCLEOTIDE SEQUENCE [LARGE SCALE GENOMIC DNA]</scope>
    <source>
        <strain evidence="2 3">Mal48</strain>
    </source>
</reference>